<dbReference type="AlphaFoldDB" id="Q8DK49"/>
<dbReference type="FunFam" id="3.30.565.10:FF:000016">
    <property type="entry name" value="Chemotaxis protein CheA, putative"/>
    <property type="match status" value="1"/>
</dbReference>
<dbReference type="InterPro" id="IPR036061">
    <property type="entry name" value="CheW-like_dom_sf"/>
</dbReference>
<keyword evidence="3 8" id="KW-0597">Phosphoprotein</keyword>
<evidence type="ECO:0000256" key="5">
    <source>
        <dbReference type="ARBA" id="ARBA00022777"/>
    </source>
</evidence>
<dbReference type="Pfam" id="PF01584">
    <property type="entry name" value="CheW"/>
    <property type="match status" value="1"/>
</dbReference>
<feature type="domain" description="HPt" evidence="12">
    <location>
        <begin position="20"/>
        <end position="116"/>
    </location>
</feature>
<comment type="catalytic activity">
    <reaction evidence="1">
        <text>ATP + protein L-histidine = ADP + protein N-phospho-L-histidine.</text>
        <dbReference type="EC" id="2.7.13.3"/>
    </reaction>
</comment>
<keyword evidence="14" id="KW-1185">Reference proteome</keyword>
<evidence type="ECO:0000256" key="8">
    <source>
        <dbReference type="PROSITE-ProRule" id="PRU00169"/>
    </source>
</evidence>
<dbReference type="KEGG" id="tel:tll1021"/>
<dbReference type="SUPFAM" id="SSF52172">
    <property type="entry name" value="CheY-like"/>
    <property type="match status" value="1"/>
</dbReference>
<feature type="domain" description="Histidine kinase" evidence="9">
    <location>
        <begin position="316"/>
        <end position="586"/>
    </location>
</feature>
<name>Q8DK49_THEVB</name>
<dbReference type="SMART" id="SM00260">
    <property type="entry name" value="CheW"/>
    <property type="match status" value="1"/>
</dbReference>
<evidence type="ECO:0000256" key="2">
    <source>
        <dbReference type="ARBA" id="ARBA00012438"/>
    </source>
</evidence>
<dbReference type="InterPro" id="IPR001789">
    <property type="entry name" value="Sig_transdc_resp-reg_receiver"/>
</dbReference>
<dbReference type="SMART" id="SM01231">
    <property type="entry name" value="H-kinase_dim"/>
    <property type="match status" value="1"/>
</dbReference>
<dbReference type="InterPro" id="IPR008207">
    <property type="entry name" value="Sig_transdc_His_kin_Hpt_dom"/>
</dbReference>
<dbReference type="PROSITE" id="PS50109">
    <property type="entry name" value="HIS_KIN"/>
    <property type="match status" value="1"/>
</dbReference>
<proteinExistence type="predicted"/>
<dbReference type="SUPFAM" id="SSF47226">
    <property type="entry name" value="Histidine-containing phosphotransfer domain, HPT domain"/>
    <property type="match status" value="1"/>
</dbReference>
<dbReference type="Gene3D" id="1.20.120.160">
    <property type="entry name" value="HPT domain"/>
    <property type="match status" value="1"/>
</dbReference>
<dbReference type="Gene3D" id="2.30.30.40">
    <property type="entry name" value="SH3 Domains"/>
    <property type="match status" value="1"/>
</dbReference>
<evidence type="ECO:0000313" key="14">
    <source>
        <dbReference type="Proteomes" id="UP000000440"/>
    </source>
</evidence>
<dbReference type="Proteomes" id="UP000000440">
    <property type="component" value="Chromosome"/>
</dbReference>
<feature type="domain" description="CheW-like" evidence="11">
    <location>
        <begin position="588"/>
        <end position="723"/>
    </location>
</feature>
<dbReference type="InterPro" id="IPR051315">
    <property type="entry name" value="Bact_Chemotaxis_CheA"/>
</dbReference>
<dbReference type="PANTHER" id="PTHR43395">
    <property type="entry name" value="SENSOR HISTIDINE KINASE CHEA"/>
    <property type="match status" value="1"/>
</dbReference>
<dbReference type="PROSITE" id="PS50110">
    <property type="entry name" value="RESPONSE_REGULATORY"/>
    <property type="match status" value="1"/>
</dbReference>
<dbReference type="EMBL" id="BA000039">
    <property type="protein sequence ID" value="BAC08574.1"/>
    <property type="molecule type" value="Genomic_DNA"/>
</dbReference>
<evidence type="ECO:0000256" key="4">
    <source>
        <dbReference type="ARBA" id="ARBA00022679"/>
    </source>
</evidence>
<dbReference type="GO" id="GO:0006935">
    <property type="term" value="P:chemotaxis"/>
    <property type="evidence" value="ECO:0007669"/>
    <property type="project" value="InterPro"/>
</dbReference>
<dbReference type="SMART" id="SM00073">
    <property type="entry name" value="HPT"/>
    <property type="match status" value="1"/>
</dbReference>
<dbReference type="InterPro" id="IPR036890">
    <property type="entry name" value="HATPase_C_sf"/>
</dbReference>
<dbReference type="STRING" id="197221.gene:10747614"/>
<evidence type="ECO:0000256" key="6">
    <source>
        <dbReference type="ARBA" id="ARBA00023012"/>
    </source>
</evidence>
<feature type="modified residue" description="4-aspartylphosphate" evidence="8">
    <location>
        <position position="792"/>
    </location>
</feature>
<dbReference type="InterPro" id="IPR004105">
    <property type="entry name" value="CheA-like_dim"/>
</dbReference>
<dbReference type="InterPro" id="IPR036641">
    <property type="entry name" value="HPT_dom_sf"/>
</dbReference>
<dbReference type="EnsemblBacteria" id="BAC08574">
    <property type="protein sequence ID" value="BAC08574"/>
    <property type="gene ID" value="BAC08574"/>
</dbReference>
<evidence type="ECO:0000259" key="11">
    <source>
        <dbReference type="PROSITE" id="PS50851"/>
    </source>
</evidence>
<dbReference type="SUPFAM" id="SSF50341">
    <property type="entry name" value="CheW-like"/>
    <property type="match status" value="1"/>
</dbReference>
<keyword evidence="4" id="KW-0808">Transferase</keyword>
<dbReference type="SMART" id="SM00387">
    <property type="entry name" value="HATPase_c"/>
    <property type="match status" value="1"/>
</dbReference>
<dbReference type="PRINTS" id="PR00344">
    <property type="entry name" value="BCTRLSENSOR"/>
</dbReference>
<evidence type="ECO:0000256" key="1">
    <source>
        <dbReference type="ARBA" id="ARBA00000085"/>
    </source>
</evidence>
<dbReference type="eggNOG" id="COG0784">
    <property type="taxonomic scope" value="Bacteria"/>
</dbReference>
<dbReference type="InterPro" id="IPR005467">
    <property type="entry name" value="His_kinase_dom"/>
</dbReference>
<dbReference type="PROSITE" id="PS50894">
    <property type="entry name" value="HPT"/>
    <property type="match status" value="1"/>
</dbReference>
<accession>Q8DK49</accession>
<dbReference type="InterPro" id="IPR002545">
    <property type="entry name" value="CheW-lke_dom"/>
</dbReference>
<evidence type="ECO:0000259" key="9">
    <source>
        <dbReference type="PROSITE" id="PS50109"/>
    </source>
</evidence>
<evidence type="ECO:0000259" key="10">
    <source>
        <dbReference type="PROSITE" id="PS50110"/>
    </source>
</evidence>
<dbReference type="PANTHER" id="PTHR43395:SF1">
    <property type="entry name" value="CHEMOTAXIS PROTEIN CHEA"/>
    <property type="match status" value="1"/>
</dbReference>
<dbReference type="PROSITE" id="PS50851">
    <property type="entry name" value="CHEW"/>
    <property type="match status" value="1"/>
</dbReference>
<dbReference type="GO" id="GO:0005737">
    <property type="term" value="C:cytoplasm"/>
    <property type="evidence" value="ECO:0007669"/>
    <property type="project" value="InterPro"/>
</dbReference>
<protein>
    <recommendedName>
        <fullName evidence="2">histidine kinase</fullName>
        <ecNumber evidence="2">2.7.13.3</ecNumber>
    </recommendedName>
</protein>
<feature type="modified residue" description="Phosphohistidine" evidence="7">
    <location>
        <position position="59"/>
    </location>
</feature>
<dbReference type="EC" id="2.7.13.3" evidence="2"/>
<dbReference type="RefSeq" id="WP_011056864.1">
    <property type="nucleotide sequence ID" value="NC_004113.1"/>
</dbReference>
<dbReference type="SUPFAM" id="SSF55874">
    <property type="entry name" value="ATPase domain of HSP90 chaperone/DNA topoisomerase II/histidine kinase"/>
    <property type="match status" value="1"/>
</dbReference>
<sequence length="871" mass="96316">MTLDAADLDAITQEARHCFLYEDAPEYLLLLEQWAEQVVTDPERHYTAEDYNTLMRAAHSLKGGAGIAQLSELQALSHRLEDILEALKEGRLGDRPRAHHLLVQGIEQAQELLAAAKQNHSLTPTPPYQALLAALTELLSTVSDPSSPPTVAPPDLRTALTQTLEESLQLLEASATDAERETALAQLIATAHTLGKQYPLPWLQQLAAELPKLAADLPLGELVPAIVAECRQLQQAELVKLLPPEPTPPPPAETAPPQDSYLRIPVSRLDRLGNTVSELLIGQERLTLYQQQFLRANRELKQRLDQFRPIRDQVQTFYDRLATPLGGPGRPTNGHNDFDALEFDRYTELHTALQDFQELLVRIQETGADIDLLSRDLQEALDLNRQHLNSLYAELTNSRLVPFRQLAQMFVTAVQALGDRHHKPVQLVIEGGDTLVDQVILQQLKAPLTHLVRNAFDHGLEPPKQRQQLGKSPTGTIWLRARLRGNAVEIQVADDGRGIDLQRVSQKAVELRLCSAEQVPHLSREQILEFLFVPGFSTAKQVSDLSGRGVGLDVVREQVQRSRGHLQITTEPQRGTTFTLTLPLTLSLLPMVLCQVGELTLAIPDLSIREVIALKEYTDIRHPSATIDWQGQSIPLYPLHQLLPYQRPLSGPTRPLGVGVVVDVAGQAVALAVNYLIAERELVVKPFDQTVPVPPYVMGCTVLGSGEVVPVLAPDNFTVLLRPVEVRASPMESPQQPITPQVLIVDDSITVRRLLDRVLRQAGYNVVQCRDGKEALDFLLAAGDQVSLVITDIEMPRLDGYDLLEAIRLSARLRHLPVAMLTSRGGDTHRQKALQLGANGYITKPFQPQGILQTVTQLLTGRHGGVATLSQ</sequence>
<dbReference type="InterPro" id="IPR003594">
    <property type="entry name" value="HATPase_dom"/>
</dbReference>
<dbReference type="SMART" id="SM00448">
    <property type="entry name" value="REC"/>
    <property type="match status" value="1"/>
</dbReference>
<dbReference type="GO" id="GO:0000155">
    <property type="term" value="F:phosphorelay sensor kinase activity"/>
    <property type="evidence" value="ECO:0007669"/>
    <property type="project" value="InterPro"/>
</dbReference>
<gene>
    <name evidence="13" type="ordered locus">tll1021</name>
</gene>
<dbReference type="Pfam" id="PF02518">
    <property type="entry name" value="HATPase_c"/>
    <property type="match status" value="1"/>
</dbReference>
<keyword evidence="6" id="KW-0902">Two-component regulatory system</keyword>
<dbReference type="PATRIC" id="fig|197221.4.peg.1072"/>
<dbReference type="Pfam" id="PF01627">
    <property type="entry name" value="Hpt"/>
    <property type="match status" value="1"/>
</dbReference>
<feature type="domain" description="Response regulatory" evidence="10">
    <location>
        <begin position="741"/>
        <end position="859"/>
    </location>
</feature>
<dbReference type="Pfam" id="PF00072">
    <property type="entry name" value="Response_reg"/>
    <property type="match status" value="1"/>
</dbReference>
<dbReference type="Gene3D" id="3.40.50.2300">
    <property type="match status" value="1"/>
</dbReference>
<organism evidence="13 14">
    <name type="scientific">Thermosynechococcus vestitus (strain NIES-2133 / IAM M-273 / BP-1)</name>
    <dbReference type="NCBI Taxonomy" id="197221"/>
    <lineage>
        <taxon>Bacteria</taxon>
        <taxon>Bacillati</taxon>
        <taxon>Cyanobacteriota</taxon>
        <taxon>Cyanophyceae</taxon>
        <taxon>Acaryochloridales</taxon>
        <taxon>Thermosynechococcaceae</taxon>
        <taxon>Thermosynechococcus</taxon>
    </lineage>
</organism>
<evidence type="ECO:0000256" key="7">
    <source>
        <dbReference type="PROSITE-ProRule" id="PRU00110"/>
    </source>
</evidence>
<dbReference type="eggNOG" id="COG2198">
    <property type="taxonomic scope" value="Bacteria"/>
</dbReference>
<evidence type="ECO:0000256" key="3">
    <source>
        <dbReference type="ARBA" id="ARBA00022553"/>
    </source>
</evidence>
<dbReference type="eggNOG" id="COG0643">
    <property type="taxonomic scope" value="Bacteria"/>
</dbReference>
<dbReference type="Gene3D" id="3.30.565.10">
    <property type="entry name" value="Histidine kinase-like ATPase, C-terminal domain"/>
    <property type="match status" value="1"/>
</dbReference>
<dbReference type="InterPro" id="IPR011006">
    <property type="entry name" value="CheY-like_superfamily"/>
</dbReference>
<dbReference type="InterPro" id="IPR004358">
    <property type="entry name" value="Sig_transdc_His_kin-like_C"/>
</dbReference>
<evidence type="ECO:0000259" key="12">
    <source>
        <dbReference type="PROSITE" id="PS50894"/>
    </source>
</evidence>
<evidence type="ECO:0000313" key="13">
    <source>
        <dbReference type="EMBL" id="BAC08574.1"/>
    </source>
</evidence>
<reference evidence="13 14" key="1">
    <citation type="journal article" date="2002" name="DNA Res.">
        <title>Complete genome structure of the thermophilic cyanobacterium Thermosynechococcus elongatus BP-1.</title>
        <authorList>
            <person name="Nakamura Y."/>
            <person name="Kaneko T."/>
            <person name="Sato S."/>
            <person name="Ikeuchi M."/>
            <person name="Katoh H."/>
            <person name="Sasamoto S."/>
            <person name="Watanabe A."/>
            <person name="Iriguchi M."/>
            <person name="Kawashima K."/>
            <person name="Kimura T."/>
            <person name="Kishida Y."/>
            <person name="Kiyokawa C."/>
            <person name="Kohara M."/>
            <person name="Matsumoto M."/>
            <person name="Matsuno A."/>
            <person name="Nakazaki N."/>
            <person name="Shimpo S."/>
            <person name="Sugimoto M."/>
            <person name="Takeuchi C."/>
            <person name="Yamada M."/>
            <person name="Tabata S."/>
        </authorList>
    </citation>
    <scope>NUCLEOTIDE SEQUENCE [LARGE SCALE GENOMIC DNA]</scope>
    <source>
        <strain evidence="14">IAM M-273 / NIES-2133 / BP-1</strain>
    </source>
</reference>
<dbReference type="CDD" id="cd00088">
    <property type="entry name" value="HPT"/>
    <property type="match status" value="1"/>
</dbReference>
<keyword evidence="5" id="KW-0418">Kinase</keyword>